<dbReference type="InterPro" id="IPR041673">
    <property type="entry name" value="TetR_C_23"/>
</dbReference>
<keyword evidence="3" id="KW-1185">Reference proteome</keyword>
<evidence type="ECO:0000313" key="2">
    <source>
        <dbReference type="EMBL" id="SFH88395.1"/>
    </source>
</evidence>
<dbReference type="RefSeq" id="WP_090078667.1">
    <property type="nucleotide sequence ID" value="NZ_FOQT01000001.1"/>
</dbReference>
<reference evidence="2 3" key="1">
    <citation type="submission" date="2016-10" db="EMBL/GenBank/DDBJ databases">
        <authorList>
            <person name="de Groot N.N."/>
        </authorList>
    </citation>
    <scope>NUCLEOTIDE SEQUENCE [LARGE SCALE GENOMIC DNA]</scope>
    <source>
        <strain evidence="2 3">DSM 26000</strain>
    </source>
</reference>
<evidence type="ECO:0000313" key="3">
    <source>
        <dbReference type="Proteomes" id="UP000198931"/>
    </source>
</evidence>
<dbReference type="InterPro" id="IPR036271">
    <property type="entry name" value="Tet_transcr_reg_TetR-rel_C_sf"/>
</dbReference>
<sequence length="221" mass="26715">MENSLIDKKTILKKYSDYILRHNHPPKNVYSFCEDNEMSENEFYIFFANFEEIEKEYLVYFFEESLFLLANDENYMQMDSKTKLLSLYFTYFEQLTMNRSLVMVILKSRNPMERLKKLSKLKTMFLDFIKTLDINTMSDMLENTSLQKLEKLKNKGVEELFWNNFLLTLKFWIDDTSSAFEKTDIYIEKSVESTFDFVNTKPLEKLLDFGKFIWKEKVRNN</sequence>
<name>A0A1I3DNT7_9FLAO</name>
<feature type="domain" description="Tetracyclin repressor-like C-terminal" evidence="1">
    <location>
        <begin position="83"/>
        <end position="213"/>
    </location>
</feature>
<dbReference type="AlphaFoldDB" id="A0A1I3DNT7"/>
<dbReference type="STRING" id="1125876.SAMN05443292_0606"/>
<organism evidence="2 3">
    <name type="scientific">Halpernia frigidisoli</name>
    <dbReference type="NCBI Taxonomy" id="1125876"/>
    <lineage>
        <taxon>Bacteria</taxon>
        <taxon>Pseudomonadati</taxon>
        <taxon>Bacteroidota</taxon>
        <taxon>Flavobacteriia</taxon>
        <taxon>Flavobacteriales</taxon>
        <taxon>Weeksellaceae</taxon>
        <taxon>Chryseobacterium group</taxon>
        <taxon>Halpernia</taxon>
    </lineage>
</organism>
<protein>
    <recommendedName>
        <fullName evidence="1">Tetracyclin repressor-like C-terminal domain-containing protein</fullName>
    </recommendedName>
</protein>
<dbReference type="Pfam" id="PF17931">
    <property type="entry name" value="TetR_C_23"/>
    <property type="match status" value="1"/>
</dbReference>
<dbReference type="OrthoDB" id="977687at2"/>
<evidence type="ECO:0000259" key="1">
    <source>
        <dbReference type="Pfam" id="PF17931"/>
    </source>
</evidence>
<gene>
    <name evidence="2" type="ORF">SAMN05443292_0606</name>
</gene>
<proteinExistence type="predicted"/>
<dbReference type="Proteomes" id="UP000198931">
    <property type="component" value="Unassembled WGS sequence"/>
</dbReference>
<dbReference type="SUPFAM" id="SSF48498">
    <property type="entry name" value="Tetracyclin repressor-like, C-terminal domain"/>
    <property type="match status" value="1"/>
</dbReference>
<accession>A0A1I3DNT7</accession>
<dbReference type="EMBL" id="FOQT01000001">
    <property type="protein sequence ID" value="SFH88395.1"/>
    <property type="molecule type" value="Genomic_DNA"/>
</dbReference>